<protein>
    <submittedName>
        <fullName evidence="1">Helix-turn-helix domain-containing protein</fullName>
    </submittedName>
</protein>
<dbReference type="Gene3D" id="1.20.120.450">
    <property type="entry name" value="dinb family like domain"/>
    <property type="match status" value="1"/>
</dbReference>
<dbReference type="PANTHER" id="PTHR36922:SF1">
    <property type="entry name" value="DUF1993 DOMAIN-CONTAINING PROTEIN"/>
    <property type="match status" value="1"/>
</dbReference>
<evidence type="ECO:0000313" key="2">
    <source>
        <dbReference type="Proteomes" id="UP000574317"/>
    </source>
</evidence>
<dbReference type="InterPro" id="IPR034660">
    <property type="entry name" value="DinB/YfiT-like"/>
</dbReference>
<dbReference type="InterPro" id="IPR018531">
    <property type="entry name" value="DUF1993"/>
</dbReference>
<evidence type="ECO:0000313" key="1">
    <source>
        <dbReference type="EMBL" id="KAF5538795.1"/>
    </source>
</evidence>
<organism evidence="1 2">
    <name type="scientific">Fusarium napiforme</name>
    <dbReference type="NCBI Taxonomy" id="42672"/>
    <lineage>
        <taxon>Eukaryota</taxon>
        <taxon>Fungi</taxon>
        <taxon>Dikarya</taxon>
        <taxon>Ascomycota</taxon>
        <taxon>Pezizomycotina</taxon>
        <taxon>Sordariomycetes</taxon>
        <taxon>Hypocreomycetidae</taxon>
        <taxon>Hypocreales</taxon>
        <taxon>Nectriaceae</taxon>
        <taxon>Fusarium</taxon>
        <taxon>Fusarium fujikuroi species complex</taxon>
    </lineage>
</organism>
<dbReference type="PANTHER" id="PTHR36922">
    <property type="entry name" value="BLL2446 PROTEIN"/>
    <property type="match status" value="1"/>
</dbReference>
<dbReference type="Pfam" id="PF09351">
    <property type="entry name" value="DUF1993"/>
    <property type="match status" value="1"/>
</dbReference>
<name>A0A8H5MSS6_9HYPO</name>
<keyword evidence="2" id="KW-1185">Reference proteome</keyword>
<comment type="caution">
    <text evidence="1">The sequence shown here is derived from an EMBL/GenBank/DDBJ whole genome shotgun (WGS) entry which is preliminary data.</text>
</comment>
<dbReference type="Proteomes" id="UP000574317">
    <property type="component" value="Unassembled WGS sequence"/>
</dbReference>
<dbReference type="EMBL" id="JAAOAO010000502">
    <property type="protein sequence ID" value="KAF5538795.1"/>
    <property type="molecule type" value="Genomic_DNA"/>
</dbReference>
<dbReference type="SUPFAM" id="SSF109854">
    <property type="entry name" value="DinB/YfiT-like putative metalloenzymes"/>
    <property type="match status" value="1"/>
</dbReference>
<dbReference type="AlphaFoldDB" id="A0A8H5MSS6"/>
<accession>A0A8H5MSS6</accession>
<sequence length="186" mass="21526">MTTLYQQSVPVLVKYLKNLSFMLQKGAKFCDDKEMKHEDLLTYRLISDMRGQVTQTSCELRLTLVRLPYQVQSCSNKAKFLASRLGAQNIPTFEDDEQTFEQLQARIARTIEVLEGVDPKVINGKENEEIIMESKMGNFRFTGQRYVSEYVIPNFHFHLTSAYCIMRTQGVPLGAFDYLKDVFEKV</sequence>
<reference evidence="1 2" key="1">
    <citation type="submission" date="2020-05" db="EMBL/GenBank/DDBJ databases">
        <title>Identification and distribution of gene clusters putatively required for synthesis of sphingolipid metabolism inhibitors in phylogenetically diverse species of the filamentous fungus Fusarium.</title>
        <authorList>
            <person name="Kim H.-S."/>
            <person name="Busman M."/>
            <person name="Brown D.W."/>
            <person name="Divon H."/>
            <person name="Uhlig S."/>
            <person name="Proctor R.H."/>
        </authorList>
    </citation>
    <scope>NUCLEOTIDE SEQUENCE [LARGE SCALE GENOMIC DNA]</scope>
    <source>
        <strain evidence="1 2">NRRL 25196</strain>
    </source>
</reference>
<gene>
    <name evidence="1" type="ORF">FNAPI_10988</name>
</gene>
<proteinExistence type="predicted"/>